<evidence type="ECO:0000256" key="2">
    <source>
        <dbReference type="SAM" id="Phobius"/>
    </source>
</evidence>
<dbReference type="Proteomes" id="UP001642720">
    <property type="component" value="Unassembled WGS sequence"/>
</dbReference>
<feature type="region of interest" description="Disordered" evidence="1">
    <location>
        <begin position="1"/>
        <end position="22"/>
    </location>
</feature>
<dbReference type="RefSeq" id="XP_073559576.1">
    <property type="nucleotide sequence ID" value="XM_073701637.1"/>
</dbReference>
<keyword evidence="2" id="KW-0472">Membrane</keyword>
<dbReference type="GeneID" id="300576087"/>
<proteinExistence type="predicted"/>
<keyword evidence="4" id="KW-1185">Reference proteome</keyword>
<feature type="transmembrane region" description="Helical" evidence="2">
    <location>
        <begin position="111"/>
        <end position="131"/>
    </location>
</feature>
<keyword evidence="2" id="KW-1133">Transmembrane helix</keyword>
<feature type="transmembrane region" description="Helical" evidence="2">
    <location>
        <begin position="73"/>
        <end position="99"/>
    </location>
</feature>
<evidence type="ECO:0000313" key="4">
    <source>
        <dbReference type="Proteomes" id="UP001642720"/>
    </source>
</evidence>
<evidence type="ECO:0000313" key="3">
    <source>
        <dbReference type="EMBL" id="TFB03375.1"/>
    </source>
</evidence>
<organism evidence="3 4">
    <name type="scientific">Trichoderma ghanense</name>
    <dbReference type="NCBI Taxonomy" id="65468"/>
    <lineage>
        <taxon>Eukaryota</taxon>
        <taxon>Fungi</taxon>
        <taxon>Dikarya</taxon>
        <taxon>Ascomycota</taxon>
        <taxon>Pezizomycotina</taxon>
        <taxon>Sordariomycetes</taxon>
        <taxon>Hypocreomycetidae</taxon>
        <taxon>Hypocreales</taxon>
        <taxon>Hypocreaceae</taxon>
        <taxon>Trichoderma</taxon>
    </lineage>
</organism>
<name>A0ABY2H7D0_9HYPO</name>
<gene>
    <name evidence="3" type="ORF">CCMA1212_004329</name>
</gene>
<protein>
    <submittedName>
        <fullName evidence="3">Uncharacterized protein</fullName>
    </submittedName>
</protein>
<dbReference type="EMBL" id="PPTA01000005">
    <property type="protein sequence ID" value="TFB03375.1"/>
    <property type="molecule type" value="Genomic_DNA"/>
</dbReference>
<keyword evidence="2" id="KW-0812">Transmembrane</keyword>
<reference evidence="3 4" key="1">
    <citation type="submission" date="2018-01" db="EMBL/GenBank/DDBJ databases">
        <title>Genome characterization of the sugarcane-associated fungus Trichoderma ghanense CCMA-1212 and their application in lignocelulose bioconversion.</title>
        <authorList>
            <person name="Steindorff A.S."/>
            <person name="Mendes T.D."/>
            <person name="Vilela E.S.D."/>
            <person name="Rodrigues D.S."/>
            <person name="Formighieri E.F."/>
            <person name="Melo I.S."/>
            <person name="Favaro L.C.L."/>
        </authorList>
    </citation>
    <scope>NUCLEOTIDE SEQUENCE [LARGE SCALE GENOMIC DNA]</scope>
    <source>
        <strain evidence="3 4">CCMA-1212</strain>
    </source>
</reference>
<comment type="caution">
    <text evidence="3">The sequence shown here is derived from an EMBL/GenBank/DDBJ whole genome shotgun (WGS) entry which is preliminary data.</text>
</comment>
<accession>A0ABY2H7D0</accession>
<sequence length="160" mass="18295">MSLVHRRPSAAKDVEAARADPQTAMPDVETAEPVYDDVFLDVGSRGYHIQSQILGIPDHLGLFQRGAPRRNGFLGMLVVSFFGAFMWSIVIFMFYVVWLMIVFEPVKPSDAILYGFLLGFLFALALTMTGLDNLDRRWRQRRVLQRIEREMRERNGSGEV</sequence>
<evidence type="ECO:0000256" key="1">
    <source>
        <dbReference type="SAM" id="MobiDB-lite"/>
    </source>
</evidence>